<accession>A0A1C7LS33</accession>
<reference evidence="2 3" key="1">
    <citation type="submission" date="2016-03" db="EMBL/GenBank/DDBJ databases">
        <title>Whole genome sequencing of Grifola frondosa 9006-11.</title>
        <authorList>
            <person name="Min B."/>
            <person name="Park H."/>
            <person name="Kim J.-G."/>
            <person name="Cho H."/>
            <person name="Oh Y.-L."/>
            <person name="Kong W.-S."/>
            <person name="Choi I.-G."/>
        </authorList>
    </citation>
    <scope>NUCLEOTIDE SEQUENCE [LARGE SCALE GENOMIC DNA]</scope>
    <source>
        <strain evidence="2 3">9006-11</strain>
    </source>
</reference>
<evidence type="ECO:0000256" key="1">
    <source>
        <dbReference type="SAM" id="Phobius"/>
    </source>
</evidence>
<dbReference type="EMBL" id="LUGG01000024">
    <property type="protein sequence ID" value="OBZ67470.1"/>
    <property type="molecule type" value="Genomic_DNA"/>
</dbReference>
<comment type="caution">
    <text evidence="2">The sequence shown here is derived from an EMBL/GenBank/DDBJ whole genome shotgun (WGS) entry which is preliminary data.</text>
</comment>
<dbReference type="OrthoDB" id="2756573at2759"/>
<dbReference type="Proteomes" id="UP000092993">
    <property type="component" value="Unassembled WGS sequence"/>
</dbReference>
<name>A0A1C7LS33_GRIFR</name>
<organism evidence="2 3">
    <name type="scientific">Grifola frondosa</name>
    <name type="common">Maitake</name>
    <name type="synonym">Polyporus frondosus</name>
    <dbReference type="NCBI Taxonomy" id="5627"/>
    <lineage>
        <taxon>Eukaryota</taxon>
        <taxon>Fungi</taxon>
        <taxon>Dikarya</taxon>
        <taxon>Basidiomycota</taxon>
        <taxon>Agaricomycotina</taxon>
        <taxon>Agaricomycetes</taxon>
        <taxon>Polyporales</taxon>
        <taxon>Grifolaceae</taxon>
        <taxon>Grifola</taxon>
    </lineage>
</organism>
<keyword evidence="1" id="KW-1133">Transmembrane helix</keyword>
<feature type="transmembrane region" description="Helical" evidence="1">
    <location>
        <begin position="121"/>
        <end position="138"/>
    </location>
</feature>
<proteinExistence type="predicted"/>
<feature type="transmembrane region" description="Helical" evidence="1">
    <location>
        <begin position="97"/>
        <end position="115"/>
    </location>
</feature>
<dbReference type="AlphaFoldDB" id="A0A1C7LS33"/>
<sequence length="204" mass="22599">MAPHDDRFSRGYGSPVINLFIWIRSVTVQSDSGDCTTVFTPIIDIYDERESRAFMIACDTLVIVFTVKRTIDVQRIVSRVHTRIGIVSLTLLRDSTVYYLLLLLMNVAQIMISAWNGPALVAVLFTPITSILTSRMILDLRQANRTLGANFTSFFATSGSDDQVDVHEDGDLDDDPSHEAVDGAVIPLRELDRGVTAQDPPSLP</sequence>
<keyword evidence="1" id="KW-0812">Transmembrane</keyword>
<gene>
    <name evidence="2" type="ORF">A0H81_12688</name>
</gene>
<evidence type="ECO:0000313" key="2">
    <source>
        <dbReference type="EMBL" id="OBZ67470.1"/>
    </source>
</evidence>
<keyword evidence="3" id="KW-1185">Reference proteome</keyword>
<keyword evidence="1" id="KW-0472">Membrane</keyword>
<protein>
    <submittedName>
        <fullName evidence="2">Uncharacterized protein</fullName>
    </submittedName>
</protein>
<evidence type="ECO:0000313" key="3">
    <source>
        <dbReference type="Proteomes" id="UP000092993"/>
    </source>
</evidence>